<evidence type="ECO:0000256" key="5">
    <source>
        <dbReference type="RuleBase" id="RU362075"/>
    </source>
</evidence>
<dbReference type="PANTHER" id="PTHR43734">
    <property type="entry name" value="PHYTOENE DESATURASE"/>
    <property type="match status" value="1"/>
</dbReference>
<dbReference type="InterPro" id="IPR014105">
    <property type="entry name" value="Carotenoid/retinoid_OxRdtase"/>
</dbReference>
<protein>
    <submittedName>
        <fullName evidence="7">CrtD protein</fullName>
    </submittedName>
</protein>
<evidence type="ECO:0000256" key="2">
    <source>
        <dbReference type="ARBA" id="ARBA00006046"/>
    </source>
</evidence>
<keyword evidence="8" id="KW-1185">Reference proteome</keyword>
<dbReference type="InterPro" id="IPR002937">
    <property type="entry name" value="Amino_oxidase"/>
</dbReference>
<accession>A0A0P6WFN9</accession>
<dbReference type="Gene3D" id="3.50.50.60">
    <property type="entry name" value="FAD/NAD(P)-binding domain"/>
    <property type="match status" value="2"/>
</dbReference>
<comment type="caution">
    <text evidence="7">The sequence shown here is derived from an EMBL/GenBank/DDBJ whole genome shotgun (WGS) entry which is preliminary data.</text>
</comment>
<evidence type="ECO:0000259" key="6">
    <source>
        <dbReference type="Pfam" id="PF01593"/>
    </source>
</evidence>
<evidence type="ECO:0000313" key="7">
    <source>
        <dbReference type="EMBL" id="KPL53437.1"/>
    </source>
</evidence>
<comment type="similarity">
    <text evidence="2 5">Belongs to the carotenoid/retinoid oxidoreductase family.</text>
</comment>
<reference evidence="7 8" key="1">
    <citation type="submission" date="2015-09" db="EMBL/GenBank/DDBJ databases">
        <authorList>
            <person name="Jackson K.R."/>
            <person name="Lunt B.L."/>
            <person name="Fisher J.N.B."/>
            <person name="Gardner A.V."/>
            <person name="Bailey M.E."/>
            <person name="Deus L.M."/>
            <person name="Earl A.S."/>
            <person name="Gibby P.D."/>
            <person name="Hartmann K.A."/>
            <person name="Liu J.E."/>
            <person name="Manci A.M."/>
            <person name="Nielsen D.A."/>
            <person name="Solomon M.B."/>
            <person name="Breakwell D.P."/>
            <person name="Burnett S.H."/>
            <person name="Grose J.H."/>
        </authorList>
    </citation>
    <scope>NUCLEOTIDE SEQUENCE [LARGE SCALE GENOMIC DNA]</scope>
    <source>
        <strain evidence="7 8">16</strain>
    </source>
</reference>
<dbReference type="PANTHER" id="PTHR43734:SF7">
    <property type="entry name" value="4,4'-DIAPONEUROSPORENE OXYGENASE"/>
    <property type="match status" value="1"/>
</dbReference>
<dbReference type="PRINTS" id="PR00419">
    <property type="entry name" value="ADXRDTASE"/>
</dbReference>
<evidence type="ECO:0000313" key="8">
    <source>
        <dbReference type="Proteomes" id="UP000048984"/>
    </source>
</evidence>
<dbReference type="AlphaFoldDB" id="A0A0P6WFN9"/>
<sequence length="508" mass="53330">MSARVVVIGSGMGGLAAAVELAAAGMDVTVLERAGRPGGKLAVIDTLAGPIDCGPTVFTLKPIFEALFASGGARLDDHVRLVPVDVLARHAWPDGKRLDLLADPLETADEIGRFAGSGESGRFLDFCRAARHVFDTLDQPYLNADGASLAGLLRRAGLSGLPDLIALRPFTSLWKALGGYFQDPRLRQLFARYATYCGSSPFAAPATLMLVAHVERLGVFAVEGGMSTIARAVADLAQRCGARFRFAAEATQIIVAHGSATGVRLADGDVLPADIVVHNGDIAALGAGLLGPAAAPAAPAMPRLTRSLSAVTWAIAGEVSGFPLVRHSVFFSSDYGREFEDLFHHRRLPTEPTVYVCAQDRAQDRDPGGPERLLVLVNAPADGDLRPLEPQEIARCETATFAHLKRLGLTVTAAESRITTPADFARRFPATGGALYGRATHGWSSAFRRPGPRTSIPGLYLAGGSAHPGPGLPMAALSGRLAALSAIRDWTSTTRSHRAAMPGGTSTA</sequence>
<dbReference type="Pfam" id="PF01593">
    <property type="entry name" value="Amino_oxidase"/>
    <property type="match status" value="1"/>
</dbReference>
<keyword evidence="3 5" id="KW-0125">Carotenoid biosynthesis</keyword>
<feature type="domain" description="Amine oxidase" evidence="6">
    <location>
        <begin position="12"/>
        <end position="483"/>
    </location>
</feature>
<comment type="pathway">
    <text evidence="1 5">Carotenoid biosynthesis.</text>
</comment>
<evidence type="ECO:0000256" key="4">
    <source>
        <dbReference type="ARBA" id="ARBA00023002"/>
    </source>
</evidence>
<name>A0A0P6WFN9_9HYPH</name>
<dbReference type="SUPFAM" id="SSF51905">
    <property type="entry name" value="FAD/NAD(P)-binding domain"/>
    <property type="match status" value="1"/>
</dbReference>
<dbReference type="NCBIfam" id="NF045637">
    <property type="entry name" value="carotdesatCrtDProt"/>
    <property type="match status" value="1"/>
</dbReference>
<proteinExistence type="inferred from homology"/>
<keyword evidence="4 5" id="KW-0560">Oxidoreductase</keyword>
<dbReference type="EMBL" id="LJYW01000001">
    <property type="protein sequence ID" value="KPL53437.1"/>
    <property type="molecule type" value="Genomic_DNA"/>
</dbReference>
<dbReference type="NCBIfam" id="TIGR02734">
    <property type="entry name" value="crtI_fam"/>
    <property type="match status" value="1"/>
</dbReference>
<dbReference type="RefSeq" id="WP_054359602.1">
    <property type="nucleotide sequence ID" value="NZ_LJYW01000001.1"/>
</dbReference>
<dbReference type="Proteomes" id="UP000048984">
    <property type="component" value="Unassembled WGS sequence"/>
</dbReference>
<reference evidence="7 8" key="2">
    <citation type="submission" date="2015-10" db="EMBL/GenBank/DDBJ databases">
        <title>Draft Genome Sequence of Prosthecomicrobium hirschii ATCC 27832.</title>
        <authorList>
            <person name="Daniel J."/>
            <person name="Givan S.A."/>
            <person name="Brun Y.V."/>
            <person name="Brown P.J."/>
        </authorList>
    </citation>
    <scope>NUCLEOTIDE SEQUENCE [LARGE SCALE GENOMIC DNA]</scope>
    <source>
        <strain evidence="7 8">16</strain>
    </source>
</reference>
<dbReference type="InterPro" id="IPR036188">
    <property type="entry name" value="FAD/NAD-bd_sf"/>
</dbReference>
<evidence type="ECO:0000256" key="1">
    <source>
        <dbReference type="ARBA" id="ARBA00004829"/>
    </source>
</evidence>
<organism evidence="7 8">
    <name type="scientific">Prosthecodimorpha hirschii</name>
    <dbReference type="NCBI Taxonomy" id="665126"/>
    <lineage>
        <taxon>Bacteria</taxon>
        <taxon>Pseudomonadati</taxon>
        <taxon>Pseudomonadota</taxon>
        <taxon>Alphaproteobacteria</taxon>
        <taxon>Hyphomicrobiales</taxon>
        <taxon>Ancalomicrobiaceae</taxon>
        <taxon>Prosthecodimorpha</taxon>
    </lineage>
</organism>
<evidence type="ECO:0000256" key="3">
    <source>
        <dbReference type="ARBA" id="ARBA00022746"/>
    </source>
</evidence>
<dbReference type="InterPro" id="IPR054841">
    <property type="entry name" value="carotdesatCrtD"/>
</dbReference>
<dbReference type="GO" id="GO:0016491">
    <property type="term" value="F:oxidoreductase activity"/>
    <property type="evidence" value="ECO:0007669"/>
    <property type="project" value="UniProtKB-KW"/>
</dbReference>
<dbReference type="GO" id="GO:0016117">
    <property type="term" value="P:carotenoid biosynthetic process"/>
    <property type="evidence" value="ECO:0007669"/>
    <property type="project" value="UniProtKB-KW"/>
</dbReference>
<gene>
    <name evidence="7" type="ORF">ABB55_15435</name>
</gene>
<dbReference type="STRING" id="665126.ABB55_15435"/>